<dbReference type="SUPFAM" id="SSF51126">
    <property type="entry name" value="Pectin lyase-like"/>
    <property type="match status" value="1"/>
</dbReference>
<dbReference type="Proteomes" id="UP000292424">
    <property type="component" value="Chromosome"/>
</dbReference>
<evidence type="ECO:0008006" key="3">
    <source>
        <dbReference type="Google" id="ProtNLM"/>
    </source>
</evidence>
<dbReference type="PROSITE" id="PS51257">
    <property type="entry name" value="PROKAR_LIPOPROTEIN"/>
    <property type="match status" value="1"/>
</dbReference>
<proteinExistence type="predicted"/>
<dbReference type="EMBL" id="CP044016">
    <property type="protein sequence ID" value="QES89630.1"/>
    <property type="molecule type" value="Genomic_DNA"/>
</dbReference>
<name>A0A5P2G776_9BACT</name>
<protein>
    <recommendedName>
        <fullName evidence="3">Right-handed parallel beta-helix repeat-containing protein</fullName>
    </recommendedName>
</protein>
<evidence type="ECO:0000313" key="2">
    <source>
        <dbReference type="Proteomes" id="UP000292424"/>
    </source>
</evidence>
<keyword evidence="2" id="KW-1185">Reference proteome</keyword>
<reference evidence="1 2" key="1">
    <citation type="submission" date="2019-09" db="EMBL/GenBank/DDBJ databases">
        <title>Complete genome sequence of Arachidicoccus sp. B3-10 isolated from apple orchard soil.</title>
        <authorList>
            <person name="Kim H.S."/>
            <person name="Han K.-I."/>
            <person name="Suh M.K."/>
            <person name="Lee K.C."/>
            <person name="Eom M.K."/>
            <person name="Kim J.-S."/>
            <person name="Kang S.W."/>
            <person name="Sin Y."/>
            <person name="Lee J.-S."/>
        </authorList>
    </citation>
    <scope>NUCLEOTIDE SEQUENCE [LARGE SCALE GENOMIC DNA]</scope>
    <source>
        <strain evidence="1 2">B3-10</strain>
    </source>
</reference>
<organism evidence="1 2">
    <name type="scientific">Rhizosphaericola mali</name>
    <dbReference type="NCBI Taxonomy" id="2545455"/>
    <lineage>
        <taxon>Bacteria</taxon>
        <taxon>Pseudomonadati</taxon>
        <taxon>Bacteroidota</taxon>
        <taxon>Chitinophagia</taxon>
        <taxon>Chitinophagales</taxon>
        <taxon>Chitinophagaceae</taxon>
        <taxon>Rhizosphaericola</taxon>
    </lineage>
</organism>
<dbReference type="AlphaFoldDB" id="A0A5P2G776"/>
<evidence type="ECO:0000313" key="1">
    <source>
        <dbReference type="EMBL" id="QES89630.1"/>
    </source>
</evidence>
<sequence length="458" mass="49248">MSRYLYISFFSIIVISFFACQKSTLDYVSQPNIGAGQEVTEDTLTGSVKGTLKSGKIYYFATDIRINKGDTLLMQPGSVLIALGDGSQNNSPQITNSGTLISYGTQENPNFITVLPTLRQDTNVCKGYWGGIQCDTTANVIIKWTHLEFAGAPAGSLADPALYSSGDPRYTIAFTNINGQFIVENSWIYGSKDDGMRVVSGKINVVGNTFESCGKQGGESFNMKSGTVGNVAYNVSIGAATNSFKVSNNKGSTPVQAVVNVYNNTILNGGFRQVKDGRGGSIDYEQGAAGKVYNNILVNVRFGLRYTADADVNDIEYGNTLFYGNDAREIEQFWATDGVAKQQSSDIVSTTVGANDPLFTNYNVNIVDFSKFTSVKPTLVLDITQMPYSIITGEKHSFSLQSTSPALGKGYTGFTPTTDLPTTGNYGATLMNPGKDIGAYQSDGTGNQHYISSLEATF</sequence>
<dbReference type="RefSeq" id="WP_131330572.1">
    <property type="nucleotide sequence ID" value="NZ_CP044016.1"/>
</dbReference>
<gene>
    <name evidence="1" type="ORF">E0W69_013470</name>
</gene>
<dbReference type="KEGG" id="arac:E0W69_013470"/>
<dbReference type="OrthoDB" id="974660at2"/>
<accession>A0A5P2G776</accession>
<dbReference type="InterPro" id="IPR011050">
    <property type="entry name" value="Pectin_lyase_fold/virulence"/>
</dbReference>